<dbReference type="PANTHER" id="PTHR43649">
    <property type="entry name" value="ARABINOSE-BINDING PROTEIN-RELATED"/>
    <property type="match status" value="1"/>
</dbReference>
<dbReference type="Pfam" id="PF01547">
    <property type="entry name" value="SBP_bac_1"/>
    <property type="match status" value="1"/>
</dbReference>
<evidence type="ECO:0000313" key="3">
    <source>
        <dbReference type="Proteomes" id="UP001157114"/>
    </source>
</evidence>
<dbReference type="RefSeq" id="WP_284241828.1">
    <property type="nucleotide sequence ID" value="NZ_BSSQ01000024.1"/>
</dbReference>
<keyword evidence="1" id="KW-0732">Signal</keyword>
<dbReference type="SUPFAM" id="SSF53850">
    <property type="entry name" value="Periplasmic binding protein-like II"/>
    <property type="match status" value="1"/>
</dbReference>
<gene>
    <name evidence="2" type="primary">lipO_8</name>
    <name evidence="2" type="ORF">MU1_53600</name>
</gene>
<evidence type="ECO:0000313" key="2">
    <source>
        <dbReference type="EMBL" id="GLX71012.1"/>
    </source>
</evidence>
<comment type="caution">
    <text evidence="2">The sequence shown here is derived from an EMBL/GenBank/DDBJ whole genome shotgun (WGS) entry which is preliminary data.</text>
</comment>
<accession>A0ABQ6GN27</accession>
<reference evidence="2 3" key="1">
    <citation type="submission" date="2023-03" db="EMBL/GenBank/DDBJ databases">
        <title>Draft genome sequence of the bacteria which degrade cell wall of Tricholomamatutake.</title>
        <authorList>
            <person name="Konishi Y."/>
            <person name="Fukuta Y."/>
            <person name="Shirasaka N."/>
        </authorList>
    </citation>
    <scope>NUCLEOTIDE SEQUENCE [LARGE SCALE GENOMIC DNA]</scope>
    <source>
        <strain evidence="3">mu1</strain>
    </source>
</reference>
<dbReference type="PANTHER" id="PTHR43649:SF12">
    <property type="entry name" value="DIACETYLCHITOBIOSE BINDING PROTEIN DASA"/>
    <property type="match status" value="1"/>
</dbReference>
<sequence length="521" mass="57919">MMKKNALFTLCFTIVWVTGCASGSSSSAGSIPIDEDSKQNSTVSLSIIQPDLGRVWKDDNPATKELEERTGVKLNVTMYPNNDFNSKYNVLAASGDIPDISRLGSFDYQNYADQGLFLDLSEYLDRYAPNLKKNIPADLWELTKYKGKQYVIPYENVAGKEVPVIRKDWLDKLNLSMPTNLDEFEAIMKAFTFDDPDGNGQSDTYGLGVANTYSETFMPIFGAFGIGPGFIGGSTPMASYVKGERIVPVAISPEYKAAIAYIKKLWDEKVIDPELFTMKSDQSLMKAAQGKIGYFNAWWSIAPQQLMQQLKMNEIVPGAKWAPILPALAGPDGKSGMFSFGKIGAGIAISAKSGHPEAAVRFLDYLSTQEGWELAKFGIKGTHYTSATEPRTTEGQLAYDEKWLDPLSQIVSRIDLVQQMGAATKDPVERENNRFIDAASNYTLYSDIFYGIPLTEEYKTYGAEVAKYEEEMFIQFVTGREPLDNWGDYVETWKKKGGKSVFDSKVAKYNELKGTRLIAGI</sequence>
<feature type="signal peptide" evidence="1">
    <location>
        <begin position="1"/>
        <end position="21"/>
    </location>
</feature>
<protein>
    <submittedName>
        <fullName evidence="2">Lipoprotein LipO</fullName>
    </submittedName>
</protein>
<dbReference type="Proteomes" id="UP001157114">
    <property type="component" value="Unassembled WGS sequence"/>
</dbReference>
<dbReference type="InterPro" id="IPR050490">
    <property type="entry name" value="Bact_solute-bd_prot1"/>
</dbReference>
<feature type="chain" id="PRO_5045633342" evidence="1">
    <location>
        <begin position="22"/>
        <end position="521"/>
    </location>
</feature>
<proteinExistence type="predicted"/>
<dbReference type="PROSITE" id="PS51257">
    <property type="entry name" value="PROKAR_LIPOPROTEIN"/>
    <property type="match status" value="1"/>
</dbReference>
<organism evidence="2 3">
    <name type="scientific">Paenibacillus glycanilyticus</name>
    <dbReference type="NCBI Taxonomy" id="126569"/>
    <lineage>
        <taxon>Bacteria</taxon>
        <taxon>Bacillati</taxon>
        <taxon>Bacillota</taxon>
        <taxon>Bacilli</taxon>
        <taxon>Bacillales</taxon>
        <taxon>Paenibacillaceae</taxon>
        <taxon>Paenibacillus</taxon>
    </lineage>
</organism>
<keyword evidence="3" id="KW-1185">Reference proteome</keyword>
<evidence type="ECO:0000256" key="1">
    <source>
        <dbReference type="SAM" id="SignalP"/>
    </source>
</evidence>
<name>A0ABQ6GN27_9BACL</name>
<dbReference type="EMBL" id="BSSQ01000024">
    <property type="protein sequence ID" value="GLX71012.1"/>
    <property type="molecule type" value="Genomic_DNA"/>
</dbReference>
<dbReference type="InterPro" id="IPR006059">
    <property type="entry name" value="SBP"/>
</dbReference>
<keyword evidence="2" id="KW-0449">Lipoprotein</keyword>
<dbReference type="Gene3D" id="3.40.190.10">
    <property type="entry name" value="Periplasmic binding protein-like II"/>
    <property type="match status" value="2"/>
</dbReference>
<dbReference type="CDD" id="cd13580">
    <property type="entry name" value="PBP2_AlgQ_like_1"/>
    <property type="match status" value="1"/>
</dbReference>